<evidence type="ECO:0000256" key="1">
    <source>
        <dbReference type="SAM" id="Phobius"/>
    </source>
</evidence>
<dbReference type="NCBIfam" id="TIGR04215">
    <property type="entry name" value="choice_anch_A"/>
    <property type="match status" value="1"/>
</dbReference>
<keyword evidence="2" id="KW-0732">Signal</keyword>
<feature type="chain" id="PRO_5020429973" evidence="2">
    <location>
        <begin position="23"/>
        <end position="300"/>
    </location>
</feature>
<evidence type="ECO:0000313" key="5">
    <source>
        <dbReference type="Proteomes" id="UP000295717"/>
    </source>
</evidence>
<evidence type="ECO:0000313" key="4">
    <source>
        <dbReference type="EMBL" id="TCT19679.1"/>
    </source>
</evidence>
<dbReference type="RefSeq" id="WP_165903434.1">
    <property type="nucleotide sequence ID" value="NZ_SMAO01000007.1"/>
</dbReference>
<dbReference type="Pfam" id="PF20597">
    <property type="entry name" value="pAdhesive_15"/>
    <property type="match status" value="1"/>
</dbReference>
<feature type="transmembrane region" description="Helical" evidence="1">
    <location>
        <begin position="273"/>
        <end position="295"/>
    </location>
</feature>
<accession>A0A4R3MZD0</accession>
<gene>
    <name evidence="4" type="ORF">EDC35_1077</name>
</gene>
<keyword evidence="1" id="KW-1133">Transmembrane helix</keyword>
<keyword evidence="1" id="KW-0472">Membrane</keyword>
<feature type="domain" description="Choice-of-anchor A" evidence="3">
    <location>
        <begin position="26"/>
        <end position="264"/>
    </location>
</feature>
<comment type="caution">
    <text evidence="4">The sequence shown here is derived from an EMBL/GenBank/DDBJ whole genome shotgun (WGS) entry which is preliminary data.</text>
</comment>
<protein>
    <submittedName>
        <fullName evidence="4">Choice-of-anchor A domain-containing protein</fullName>
    </submittedName>
</protein>
<keyword evidence="1" id="KW-0812">Transmembrane</keyword>
<name>A0A4R3MZD0_9GAMM</name>
<organism evidence="4 5">
    <name type="scientific">Thiobaca trueperi</name>
    <dbReference type="NCBI Taxonomy" id="127458"/>
    <lineage>
        <taxon>Bacteria</taxon>
        <taxon>Pseudomonadati</taxon>
        <taxon>Pseudomonadota</taxon>
        <taxon>Gammaproteobacteria</taxon>
        <taxon>Chromatiales</taxon>
        <taxon>Chromatiaceae</taxon>
        <taxon>Thiobaca</taxon>
    </lineage>
</organism>
<dbReference type="InterPro" id="IPR026588">
    <property type="entry name" value="Choice_anch_A"/>
</dbReference>
<sequence length="300" mass="30193">MRLTTTLLTSLLLGSTVTCAHAALIGPAADYNVFVFGNFTSSNSDTEGNLAAGGDVSLQSYSVASTISGSSARLVAGGNVTATNGGVGDGQNGTIYTGGSANLTSFTARGGVLPQTLVDFSAAQSQYQNLSTSLGALAANGSTSVYSGSLNLNGTNTDLNVFSINGDDLTGTNTVNINATAGSTVLINVTGSGQIFQNGQVSLTGVDATHVIYNFSDATALNLAGSKDPFGTVLAPFADVTGGYGQFNGQLIAQSFSGNIEFHNAAFAGNLPAIVPIPAAVWLFGSALGLLGFMAGKRRF</sequence>
<dbReference type="Proteomes" id="UP000295717">
    <property type="component" value="Unassembled WGS sequence"/>
</dbReference>
<evidence type="ECO:0000256" key="2">
    <source>
        <dbReference type="SAM" id="SignalP"/>
    </source>
</evidence>
<keyword evidence="5" id="KW-1185">Reference proteome</keyword>
<feature type="signal peptide" evidence="2">
    <location>
        <begin position="1"/>
        <end position="22"/>
    </location>
</feature>
<dbReference type="EMBL" id="SMAO01000007">
    <property type="protein sequence ID" value="TCT19679.1"/>
    <property type="molecule type" value="Genomic_DNA"/>
</dbReference>
<proteinExistence type="predicted"/>
<dbReference type="AlphaFoldDB" id="A0A4R3MZD0"/>
<evidence type="ECO:0000259" key="3">
    <source>
        <dbReference type="Pfam" id="PF20597"/>
    </source>
</evidence>
<reference evidence="4 5" key="1">
    <citation type="submission" date="2019-03" db="EMBL/GenBank/DDBJ databases">
        <title>Genomic Encyclopedia of Type Strains, Phase IV (KMG-IV): sequencing the most valuable type-strain genomes for metagenomic binning, comparative biology and taxonomic classification.</title>
        <authorList>
            <person name="Goeker M."/>
        </authorList>
    </citation>
    <scope>NUCLEOTIDE SEQUENCE [LARGE SCALE GENOMIC DNA]</scope>
    <source>
        <strain evidence="4 5">DSM 13587</strain>
    </source>
</reference>